<keyword evidence="5" id="KW-1185">Reference proteome</keyword>
<feature type="compositionally biased region" description="Low complexity" evidence="1">
    <location>
        <begin position="387"/>
        <end position="411"/>
    </location>
</feature>
<feature type="compositionally biased region" description="Low complexity" evidence="1">
    <location>
        <begin position="480"/>
        <end position="508"/>
    </location>
</feature>
<reference evidence="4 5" key="1">
    <citation type="journal article" date="2024" name="Nat. Commun.">
        <title>Phylogenomics reveals the evolutionary origins of lichenization in chlorophyte algae.</title>
        <authorList>
            <person name="Puginier C."/>
            <person name="Libourel C."/>
            <person name="Otte J."/>
            <person name="Skaloud P."/>
            <person name="Haon M."/>
            <person name="Grisel S."/>
            <person name="Petersen M."/>
            <person name="Berrin J.G."/>
            <person name="Delaux P.M."/>
            <person name="Dal Grande F."/>
            <person name="Keller J."/>
        </authorList>
    </citation>
    <scope>NUCLEOTIDE SEQUENCE [LARGE SCALE GENOMIC DNA]</scope>
    <source>
        <strain evidence="4 5">SAG 2523</strain>
    </source>
</reference>
<feature type="compositionally biased region" description="Low complexity" evidence="1">
    <location>
        <begin position="419"/>
        <end position="429"/>
    </location>
</feature>
<feature type="region of interest" description="Disordered" evidence="1">
    <location>
        <begin position="288"/>
        <end position="342"/>
    </location>
</feature>
<dbReference type="PANTHER" id="PTHR31157:SF1">
    <property type="entry name" value="SCP DOMAIN-CONTAINING PROTEIN"/>
    <property type="match status" value="1"/>
</dbReference>
<dbReference type="Gene3D" id="3.40.33.10">
    <property type="entry name" value="CAP"/>
    <property type="match status" value="1"/>
</dbReference>
<feature type="chain" id="PRO_5043396608" description="SCP domain-containing protein" evidence="2">
    <location>
        <begin position="22"/>
        <end position="680"/>
    </location>
</feature>
<evidence type="ECO:0000259" key="3">
    <source>
        <dbReference type="Pfam" id="PF00188"/>
    </source>
</evidence>
<dbReference type="Pfam" id="PF00188">
    <property type="entry name" value="CAP"/>
    <property type="match status" value="1"/>
</dbReference>
<evidence type="ECO:0000256" key="1">
    <source>
        <dbReference type="SAM" id="MobiDB-lite"/>
    </source>
</evidence>
<feature type="compositionally biased region" description="Low complexity" evidence="1">
    <location>
        <begin position="308"/>
        <end position="342"/>
    </location>
</feature>
<organism evidence="4 5">
    <name type="scientific">Apatococcus fuscideae</name>
    <dbReference type="NCBI Taxonomy" id="2026836"/>
    <lineage>
        <taxon>Eukaryota</taxon>
        <taxon>Viridiplantae</taxon>
        <taxon>Chlorophyta</taxon>
        <taxon>core chlorophytes</taxon>
        <taxon>Trebouxiophyceae</taxon>
        <taxon>Chlorellales</taxon>
        <taxon>Chlorellaceae</taxon>
        <taxon>Apatococcus</taxon>
    </lineage>
</organism>
<accession>A0AAW1TCI7</accession>
<dbReference type="EMBL" id="JALJOV010000078">
    <property type="protein sequence ID" value="KAK9867567.1"/>
    <property type="molecule type" value="Genomic_DNA"/>
</dbReference>
<feature type="signal peptide" evidence="2">
    <location>
        <begin position="1"/>
        <end position="21"/>
    </location>
</feature>
<dbReference type="Proteomes" id="UP001485043">
    <property type="component" value="Unassembled WGS sequence"/>
</dbReference>
<dbReference type="SUPFAM" id="SSF55797">
    <property type="entry name" value="PR-1-like"/>
    <property type="match status" value="1"/>
</dbReference>
<gene>
    <name evidence="4" type="ORF">WJX84_006369</name>
</gene>
<dbReference type="AlphaFoldDB" id="A0AAW1TCI7"/>
<feature type="compositionally biased region" description="Low complexity" evidence="1">
    <location>
        <begin position="459"/>
        <end position="473"/>
    </location>
</feature>
<keyword evidence="2" id="KW-0732">Signal</keyword>
<feature type="domain" description="SCP" evidence="3">
    <location>
        <begin position="156"/>
        <end position="212"/>
    </location>
</feature>
<comment type="caution">
    <text evidence="4">The sequence shown here is derived from an EMBL/GenBank/DDBJ whole genome shotgun (WGS) entry which is preliminary data.</text>
</comment>
<feature type="compositionally biased region" description="Polar residues" evidence="1">
    <location>
        <begin position="535"/>
        <end position="552"/>
    </location>
</feature>
<evidence type="ECO:0000313" key="5">
    <source>
        <dbReference type="Proteomes" id="UP001485043"/>
    </source>
</evidence>
<protein>
    <recommendedName>
        <fullName evidence="3">SCP domain-containing protein</fullName>
    </recommendedName>
</protein>
<feature type="region of interest" description="Disordered" evidence="1">
    <location>
        <begin position="383"/>
        <end position="552"/>
    </location>
</feature>
<feature type="compositionally biased region" description="Low complexity" evidence="1">
    <location>
        <begin position="291"/>
        <end position="302"/>
    </location>
</feature>
<dbReference type="InterPro" id="IPR014044">
    <property type="entry name" value="CAP_dom"/>
</dbReference>
<dbReference type="PANTHER" id="PTHR31157">
    <property type="entry name" value="SCP DOMAIN-CONTAINING PROTEIN"/>
    <property type="match status" value="1"/>
</dbReference>
<sequence>MAGPAICRGVALLIWLSGVIAQRRAVPAPAPRSRHNPVVLCASADPTCGALLVHPTGVPPTCVISPTISQCTNMTVPTGAQTESSPDPLESCPDDDLYTTELSTEEIVTQIAACVNAVRQNPDALAAQYPCDYCEFRYDITVPARGALAISGTDGSAELDRSAQGHSDDMATQNYFSHTGSNGSTLVGRVEDQGFDNFPVGENIAAGYGSVRQGCGYDTMGTGYADNETSYYALYFTQDFGCSRDDYNCYELAVPLPGPALMALQDQAPDGSMAPAPGPGPGMEQLGALIPTSAPTGEAAPTGPGPVAPALAGVSANGQPSSPGSFSPAGAPSGPATAYGPGMAPPSGTYGYQPPAGSSSYNGGANIPGGYMGSPGAAGPMPPIGPVPAMGPLGTSGPAIGPATSPSASGGYPSGGASLGSAPGPSGDSTTRSPRTGLAGQEINGTLSPGMEVPAPYEAPSNAPGGPSPSGGQPAPPTSTPSSASSAVAPDASSGSPGGAVSSPASGGMSLAPQGGGFSPGQIMTNPTRAPASVPSMSTGSSVVTPGSMGNQTGNGAVEGYMYTTMMELGSGTLHPTTSAPSAIIIASLAPATTQLSPSAVMAEMQDGSTLATTVLQPYPDQGVFLIEVSHPFGAQGNVTVGLAGNTEVACLTYSVVQRNLVVESRGFNICPNQQCPASR</sequence>
<dbReference type="InterPro" id="IPR035940">
    <property type="entry name" value="CAP_sf"/>
</dbReference>
<evidence type="ECO:0000256" key="2">
    <source>
        <dbReference type="SAM" id="SignalP"/>
    </source>
</evidence>
<dbReference type="CDD" id="cd05379">
    <property type="entry name" value="CAP_bacterial"/>
    <property type="match status" value="1"/>
</dbReference>
<proteinExistence type="predicted"/>
<name>A0AAW1TCI7_9CHLO</name>
<evidence type="ECO:0000313" key="4">
    <source>
        <dbReference type="EMBL" id="KAK9867567.1"/>
    </source>
</evidence>